<evidence type="ECO:0000256" key="3">
    <source>
        <dbReference type="ARBA" id="ARBA00022448"/>
    </source>
</evidence>
<dbReference type="InterPro" id="IPR001898">
    <property type="entry name" value="SLC13A/DASS"/>
</dbReference>
<keyword evidence="4 7" id="KW-0812">Transmembrane</keyword>
<dbReference type="PANTHER" id="PTHR10283:SF82">
    <property type="entry name" value="SOLUTE CARRIER FAMILY 13 MEMBER 2"/>
    <property type="match status" value="1"/>
</dbReference>
<feature type="transmembrane region" description="Helical" evidence="7">
    <location>
        <begin position="447"/>
        <end position="477"/>
    </location>
</feature>
<sequence length="566" mass="62542">MLLNKIFSFGKAEDPPLTIKDKLKYFFIAYWRGIVCVLTPLIALPIILPPPIENYQWCAFCLVIMAIYWVTECIPLTVTSFLPLIIFPLTGVNSTTATSKAYMNDTIIMFLGSLILASAVEQSGLHKRLALCAIKLIGFTHFRLLLSLCVVTTFISMWITNTAATTMMVPINFAILKVFEDQKLLKIYETNSDGEKIASDITTCYFCAATFSATIGGIGTLVGTATNLVLKGLFQKAYPAAPEYLSFPKFSAFSVPYMIILEAAMFINLAVLYFGYLRPNSAAAKKASITADGIAAAKKAVNADWKKLGRITFWEFMVIILFGGAMVLFFLRSPQMFEGWGDFLEKQFDRPSRFVQDSALAAMVCYLMLLAPSSLLFFKNFTAKYHESLPKRRITSVLNWSIMNAKLPYSFMFLLGGGFALSDAAKKTGLNDKIGESLQALKSLPNAAIILIIIIVVIFVTNFASNVVICNVFVPIVMELAKRIDRNPLWYAITAGFTASYCYMIPVGTPGNLVVQSAASIPTKKMIIAGAGPTLSTIIITWVAVYFWAPVIWSDLLILPDWAKST</sequence>
<keyword evidence="5 7" id="KW-1133">Transmembrane helix</keyword>
<organism evidence="8 9">
    <name type="scientific">Parnassius mnemosyne</name>
    <name type="common">clouded apollo</name>
    <dbReference type="NCBI Taxonomy" id="213953"/>
    <lineage>
        <taxon>Eukaryota</taxon>
        <taxon>Metazoa</taxon>
        <taxon>Ecdysozoa</taxon>
        <taxon>Arthropoda</taxon>
        <taxon>Hexapoda</taxon>
        <taxon>Insecta</taxon>
        <taxon>Pterygota</taxon>
        <taxon>Neoptera</taxon>
        <taxon>Endopterygota</taxon>
        <taxon>Lepidoptera</taxon>
        <taxon>Glossata</taxon>
        <taxon>Ditrysia</taxon>
        <taxon>Papilionoidea</taxon>
        <taxon>Papilionidae</taxon>
        <taxon>Parnassiinae</taxon>
        <taxon>Parnassini</taxon>
        <taxon>Parnassius</taxon>
        <taxon>Driopa</taxon>
    </lineage>
</organism>
<dbReference type="GO" id="GO:0015137">
    <property type="term" value="F:citrate transmembrane transporter activity"/>
    <property type="evidence" value="ECO:0007669"/>
    <property type="project" value="TreeGrafter"/>
</dbReference>
<feature type="transmembrane region" description="Helical" evidence="7">
    <location>
        <begin position="255"/>
        <end position="276"/>
    </location>
</feature>
<comment type="similarity">
    <text evidence="2">Belongs to the SLC13A/DASS transporter (TC 2.A.47) family. NADC subfamily.</text>
</comment>
<accession>A0AAV1LP07</accession>
<dbReference type="InterPro" id="IPR031312">
    <property type="entry name" value="Na/sul_symport_CS"/>
</dbReference>
<name>A0AAV1LP07_9NEOP</name>
<keyword evidence="6 7" id="KW-0472">Membrane</keyword>
<dbReference type="Proteomes" id="UP001314205">
    <property type="component" value="Unassembled WGS sequence"/>
</dbReference>
<evidence type="ECO:0000256" key="6">
    <source>
        <dbReference type="ARBA" id="ARBA00023136"/>
    </source>
</evidence>
<evidence type="ECO:0000256" key="2">
    <source>
        <dbReference type="ARBA" id="ARBA00006772"/>
    </source>
</evidence>
<feature type="transmembrane region" description="Helical" evidence="7">
    <location>
        <begin position="398"/>
        <end position="421"/>
    </location>
</feature>
<dbReference type="Pfam" id="PF00939">
    <property type="entry name" value="Na_sulph_symp"/>
    <property type="match status" value="1"/>
</dbReference>
<dbReference type="PANTHER" id="PTHR10283">
    <property type="entry name" value="SOLUTE CARRIER FAMILY 13 MEMBER"/>
    <property type="match status" value="1"/>
</dbReference>
<keyword evidence="9" id="KW-1185">Reference proteome</keyword>
<evidence type="ECO:0000256" key="7">
    <source>
        <dbReference type="SAM" id="Phobius"/>
    </source>
</evidence>
<evidence type="ECO:0000313" key="9">
    <source>
        <dbReference type="Proteomes" id="UP001314205"/>
    </source>
</evidence>
<feature type="transmembrane region" description="Helical" evidence="7">
    <location>
        <begin position="359"/>
        <end position="378"/>
    </location>
</feature>
<feature type="transmembrane region" description="Helical" evidence="7">
    <location>
        <begin position="489"/>
        <end position="506"/>
    </location>
</feature>
<evidence type="ECO:0000256" key="4">
    <source>
        <dbReference type="ARBA" id="ARBA00022692"/>
    </source>
</evidence>
<comment type="caution">
    <text evidence="8">The sequence shown here is derived from an EMBL/GenBank/DDBJ whole genome shotgun (WGS) entry which is preliminary data.</text>
</comment>
<feature type="transmembrane region" description="Helical" evidence="7">
    <location>
        <begin position="25"/>
        <end position="48"/>
    </location>
</feature>
<evidence type="ECO:0000256" key="5">
    <source>
        <dbReference type="ARBA" id="ARBA00022989"/>
    </source>
</evidence>
<protein>
    <recommendedName>
        <fullName evidence="10">Protein I'm not dead yet-like</fullName>
    </recommendedName>
</protein>
<evidence type="ECO:0000256" key="1">
    <source>
        <dbReference type="ARBA" id="ARBA00004141"/>
    </source>
</evidence>
<dbReference type="AlphaFoldDB" id="A0AAV1LP07"/>
<evidence type="ECO:0008006" key="10">
    <source>
        <dbReference type="Google" id="ProtNLM"/>
    </source>
</evidence>
<comment type="subcellular location">
    <subcellularLocation>
        <location evidence="1">Membrane</location>
        <topology evidence="1">Multi-pass membrane protein</topology>
    </subcellularLocation>
</comment>
<dbReference type="GO" id="GO:0005886">
    <property type="term" value="C:plasma membrane"/>
    <property type="evidence" value="ECO:0007669"/>
    <property type="project" value="TreeGrafter"/>
</dbReference>
<feature type="transmembrane region" description="Helical" evidence="7">
    <location>
        <begin position="60"/>
        <end position="89"/>
    </location>
</feature>
<gene>
    <name evidence="8" type="ORF">PARMNEM_LOCUS15437</name>
</gene>
<keyword evidence="3" id="KW-0813">Transport</keyword>
<reference evidence="8 9" key="1">
    <citation type="submission" date="2023-11" db="EMBL/GenBank/DDBJ databases">
        <authorList>
            <person name="Hedman E."/>
            <person name="Englund M."/>
            <person name="Stromberg M."/>
            <person name="Nyberg Akerstrom W."/>
            <person name="Nylinder S."/>
            <person name="Jareborg N."/>
            <person name="Kallberg Y."/>
            <person name="Kronander E."/>
        </authorList>
    </citation>
    <scope>NUCLEOTIDE SEQUENCE [LARGE SCALE GENOMIC DNA]</scope>
</reference>
<feature type="transmembrane region" description="Helical" evidence="7">
    <location>
        <begin position="101"/>
        <end position="120"/>
    </location>
</feature>
<proteinExistence type="inferred from homology"/>
<feature type="transmembrane region" description="Helical" evidence="7">
    <location>
        <begin position="313"/>
        <end position="331"/>
    </location>
</feature>
<feature type="transmembrane region" description="Helical" evidence="7">
    <location>
        <begin position="526"/>
        <end position="549"/>
    </location>
</feature>
<evidence type="ECO:0000313" key="8">
    <source>
        <dbReference type="EMBL" id="CAK1596037.1"/>
    </source>
</evidence>
<dbReference type="EMBL" id="CAVLGL010000093">
    <property type="protein sequence ID" value="CAK1596037.1"/>
    <property type="molecule type" value="Genomic_DNA"/>
</dbReference>
<feature type="transmembrane region" description="Helical" evidence="7">
    <location>
        <begin position="141"/>
        <end position="159"/>
    </location>
</feature>
<dbReference type="GO" id="GO:0015141">
    <property type="term" value="F:succinate transmembrane transporter activity"/>
    <property type="evidence" value="ECO:0007669"/>
    <property type="project" value="TreeGrafter"/>
</dbReference>
<dbReference type="PROSITE" id="PS01271">
    <property type="entry name" value="NA_SULFATE"/>
    <property type="match status" value="1"/>
</dbReference>